<organism evidence="2 3">
    <name type="scientific">Streptomyces spongiae</name>
    <dbReference type="NCBI Taxonomy" id="565072"/>
    <lineage>
        <taxon>Bacteria</taxon>
        <taxon>Bacillati</taxon>
        <taxon>Actinomycetota</taxon>
        <taxon>Actinomycetes</taxon>
        <taxon>Kitasatosporales</taxon>
        <taxon>Streptomycetaceae</taxon>
        <taxon>Streptomyces</taxon>
    </lineage>
</organism>
<reference evidence="2 3" key="1">
    <citation type="submission" date="2019-07" db="EMBL/GenBank/DDBJ databases">
        <title>New species of Amycolatopsis and Streptomyces.</title>
        <authorList>
            <person name="Duangmal K."/>
            <person name="Teo W.F.A."/>
            <person name="Lipun K."/>
        </authorList>
    </citation>
    <scope>NUCLEOTIDE SEQUENCE [LARGE SCALE GENOMIC DNA]</scope>
    <source>
        <strain evidence="2 3">NBRC 106415</strain>
    </source>
</reference>
<gene>
    <name evidence="2" type="ORF">FNH08_00580</name>
</gene>
<dbReference type="Pfam" id="PF01476">
    <property type="entry name" value="LysM"/>
    <property type="match status" value="1"/>
</dbReference>
<dbReference type="CDD" id="cd00118">
    <property type="entry name" value="LysM"/>
    <property type="match status" value="1"/>
</dbReference>
<proteinExistence type="predicted"/>
<evidence type="ECO:0000313" key="3">
    <source>
        <dbReference type="Proteomes" id="UP000400924"/>
    </source>
</evidence>
<sequence>MGPVNLTATQLAKLTIDAYADIKFKQPTGIRWQALLNPTELSFSRKNLYQATQSAGTSAPQQSFSGGEPDQVQIDLLLDGTGVVGEPGSIGPLLDALLELTRFQGDTHQPYYVHAFWGRFGFRGILTQADVTYKLFDRAGEPLRATVKLSLKEALSAEETAAQDRPSSPDLYQTWLVEDGETLDAIAARVYGDPAYWRPLAAANRLANPRGLRTGQLLVLPPLAAGR</sequence>
<name>A0A5N8X983_9ACTN</name>
<dbReference type="InterPro" id="IPR018392">
    <property type="entry name" value="LysM"/>
</dbReference>
<evidence type="ECO:0000313" key="2">
    <source>
        <dbReference type="EMBL" id="MPY55736.1"/>
    </source>
</evidence>
<keyword evidence="3" id="KW-1185">Reference proteome</keyword>
<dbReference type="Gene3D" id="3.10.350.10">
    <property type="entry name" value="LysM domain"/>
    <property type="match status" value="1"/>
</dbReference>
<dbReference type="AlphaFoldDB" id="A0A5N8X983"/>
<dbReference type="Proteomes" id="UP000400924">
    <property type="component" value="Unassembled WGS sequence"/>
</dbReference>
<dbReference type="SUPFAM" id="SSF54106">
    <property type="entry name" value="LysM domain"/>
    <property type="match status" value="1"/>
</dbReference>
<dbReference type="Pfam" id="PF19266">
    <property type="entry name" value="CIS_tube"/>
    <property type="match status" value="1"/>
</dbReference>
<dbReference type="InterPro" id="IPR045361">
    <property type="entry name" value="CIS_tube_prot_N"/>
</dbReference>
<dbReference type="PROSITE" id="PS51782">
    <property type="entry name" value="LYSM"/>
    <property type="match status" value="1"/>
</dbReference>
<feature type="domain" description="LysM" evidence="1">
    <location>
        <begin position="173"/>
        <end position="220"/>
    </location>
</feature>
<accession>A0A5N8X983</accession>
<evidence type="ECO:0000259" key="1">
    <source>
        <dbReference type="PROSITE" id="PS51782"/>
    </source>
</evidence>
<dbReference type="EMBL" id="VJZC01000002">
    <property type="protein sequence ID" value="MPY55736.1"/>
    <property type="molecule type" value="Genomic_DNA"/>
</dbReference>
<dbReference type="InterPro" id="IPR036779">
    <property type="entry name" value="LysM_dom_sf"/>
</dbReference>
<comment type="caution">
    <text evidence="2">The sequence shown here is derived from an EMBL/GenBank/DDBJ whole genome shotgun (WGS) entry which is preliminary data.</text>
</comment>
<protein>
    <submittedName>
        <fullName evidence="2">LysM peptidoglycan-binding domain-containing protein</fullName>
    </submittedName>
</protein>